<evidence type="ECO:0000313" key="1">
    <source>
        <dbReference type="EMBL" id="BAL81286.1"/>
    </source>
</evidence>
<dbReference type="EMBL" id="AP012051">
    <property type="protein sequence ID" value="BAL81286.1"/>
    <property type="molecule type" value="Genomic_DNA"/>
</dbReference>
<keyword evidence="2" id="KW-1185">Reference proteome</keyword>
<dbReference type="InterPro" id="IPR036079">
    <property type="entry name" value="ATPase_csu/dsu_sf"/>
</dbReference>
<dbReference type="SUPFAM" id="SSF103486">
    <property type="entry name" value="V-type ATP synthase subunit C"/>
    <property type="match status" value="1"/>
</dbReference>
<reference evidence="1 2" key="1">
    <citation type="submission" date="2011-01" db="EMBL/GenBank/DDBJ databases">
        <title>Whole genome sequence of Caldisericum exile AZM16c01.</title>
        <authorList>
            <person name="Narita-Yamada S."/>
            <person name="Kawakoshi A."/>
            <person name="Nakamura S."/>
            <person name="Sasagawa M."/>
            <person name="Fukada J."/>
            <person name="Sekine M."/>
            <person name="Kato Y."/>
            <person name="Fukai R."/>
            <person name="Sasaki K."/>
            <person name="Hanamaki A."/>
            <person name="Narita H."/>
            <person name="Konno Y."/>
            <person name="Mori K."/>
            <person name="Yamazaki S."/>
            <person name="Suzuki K."/>
            <person name="Fujita N."/>
        </authorList>
    </citation>
    <scope>NUCLEOTIDE SEQUENCE [LARGE SCALE GENOMIC DNA]</scope>
    <source>
        <strain evidence="2">DSM 21853 / NBRC 104410 / AZM16c01</strain>
    </source>
</reference>
<dbReference type="RefSeq" id="WP_014453682.1">
    <property type="nucleotide sequence ID" value="NC_017096.1"/>
</dbReference>
<accession>A0A7U6GF84</accession>
<dbReference type="InterPro" id="IPR044911">
    <property type="entry name" value="V-type_ATPase_csu/dsu_dom_3"/>
</dbReference>
<evidence type="ECO:0000313" key="2">
    <source>
        <dbReference type="Proteomes" id="UP000004793"/>
    </source>
</evidence>
<protein>
    <recommendedName>
        <fullName evidence="3">V-type ATP synthase subunit C</fullName>
    </recommendedName>
</protein>
<dbReference type="Proteomes" id="UP000004793">
    <property type="component" value="Chromosome"/>
</dbReference>
<dbReference type="AlphaFoldDB" id="A0A7U6GF84"/>
<dbReference type="Gene3D" id="1.10.132.50">
    <property type="entry name" value="ATP synthase (C/AC39) subunit, domain 3"/>
    <property type="match status" value="1"/>
</dbReference>
<organism evidence="1 2">
    <name type="scientific">Caldisericum exile (strain DSM 21853 / NBRC 104410 / AZM16c01)</name>
    <dbReference type="NCBI Taxonomy" id="511051"/>
    <lineage>
        <taxon>Bacteria</taxon>
        <taxon>Pseudomonadati</taxon>
        <taxon>Caldisericota/Cryosericota group</taxon>
        <taxon>Caldisericota</taxon>
        <taxon>Caldisericia</taxon>
        <taxon>Caldisericales</taxon>
        <taxon>Caldisericaceae</taxon>
        <taxon>Caldisericum</taxon>
    </lineage>
</organism>
<sequence length="313" mass="37365">MVNFSFKIEPKSFYDFLCGRVKVLETNLISESLFKELVRKDFKGFIEVLQNYPYKNFLTSDDFESVRNAIDKRKETEFEEFSKFGLESFINVFFKTQEYFLLLKKISLGNVIENDFTHLLFESPQSLPTEFTECFEELKRDYPSYLKPLVVDVYYLNFLLRNAEQTKSEFLLNFYKSYTKNVILSTLMRNYNFVKNNFISEMNFNKILAYIKERLKYPEIVSKFKDFLEFELFLNESKGLYSEEYLVESYETLVLDTLRETFSKGKYLNEGIEPIFVYLLKLSNEASLLQKLAYALYYGVDPKEIPELEFAYE</sequence>
<evidence type="ECO:0008006" key="3">
    <source>
        <dbReference type="Google" id="ProtNLM"/>
    </source>
</evidence>
<dbReference type="KEGG" id="cex:CSE_11600"/>
<proteinExistence type="predicted"/>
<gene>
    <name evidence="1" type="ordered locus">CSE_11600</name>
</gene>
<name>A0A7U6GF84_CALEA</name>